<comment type="cofactor">
    <cofactor evidence="7">
        <name>Zn(2+)</name>
        <dbReference type="ChEBI" id="CHEBI:29105"/>
    </cofactor>
    <text evidence="7">Binds 1 zinc ion per subunit.</text>
</comment>
<evidence type="ECO:0000259" key="8">
    <source>
        <dbReference type="SMART" id="SM00872"/>
    </source>
</evidence>
<proteinExistence type="inferred from homology"/>
<keyword evidence="7" id="KW-0732">Signal</keyword>
<dbReference type="GO" id="GO:0030246">
    <property type="term" value="F:carbohydrate binding"/>
    <property type="evidence" value="ECO:0007669"/>
    <property type="project" value="InterPro"/>
</dbReference>
<feature type="domain" description="Glycoside hydrolase family 38 central" evidence="8">
    <location>
        <begin position="356"/>
        <end position="427"/>
    </location>
</feature>
<dbReference type="Gene3D" id="3.20.110.10">
    <property type="entry name" value="Glycoside hydrolase 38, N terminal domain"/>
    <property type="match status" value="1"/>
</dbReference>
<dbReference type="SUPFAM" id="SSF88713">
    <property type="entry name" value="Glycoside hydrolase/deacetylase"/>
    <property type="match status" value="1"/>
</dbReference>
<evidence type="ECO:0000313" key="9">
    <source>
        <dbReference type="Proteomes" id="UP000694867"/>
    </source>
</evidence>
<dbReference type="GeneID" id="100908990"/>
<evidence type="ECO:0000256" key="2">
    <source>
        <dbReference type="ARBA" id="ARBA00022723"/>
    </source>
</evidence>
<name>A0AAJ7SI24_9ACAR</name>
<keyword evidence="9" id="KW-1185">Reference proteome</keyword>
<keyword evidence="2 7" id="KW-0479">Metal-binding</keyword>
<keyword evidence="6 7" id="KW-0326">Glycosidase</keyword>
<dbReference type="SUPFAM" id="SSF88688">
    <property type="entry name" value="Families 57/38 glycoside transferase middle domain"/>
    <property type="match status" value="1"/>
</dbReference>
<dbReference type="InterPro" id="IPR011330">
    <property type="entry name" value="Glyco_hydro/deAcase_b/a-brl"/>
</dbReference>
<dbReference type="FunFam" id="1.20.1270.50:FF:000002">
    <property type="entry name" value="Alpha-mannosidase"/>
    <property type="match status" value="1"/>
</dbReference>
<keyword evidence="4 7" id="KW-0862">Zinc</keyword>
<evidence type="ECO:0000313" key="10">
    <source>
        <dbReference type="RefSeq" id="XP_028968293.1"/>
    </source>
</evidence>
<dbReference type="InterPro" id="IPR011013">
    <property type="entry name" value="Gal_mutarotase_sf_dom"/>
</dbReference>
<dbReference type="Gene3D" id="1.20.1270.50">
    <property type="entry name" value="Glycoside hydrolase family 38, central domain"/>
    <property type="match status" value="2"/>
</dbReference>
<accession>A0AAJ7SI24</accession>
<gene>
    <name evidence="10" type="primary">LOC100908990</name>
</gene>
<dbReference type="InterPro" id="IPR050843">
    <property type="entry name" value="Glycosyl_Hydrlase_38"/>
</dbReference>
<evidence type="ECO:0000256" key="5">
    <source>
        <dbReference type="ARBA" id="ARBA00023157"/>
    </source>
</evidence>
<dbReference type="Gene3D" id="2.60.40.1180">
    <property type="entry name" value="Golgi alpha-mannosidase II"/>
    <property type="match status" value="1"/>
</dbReference>
<dbReference type="InterPro" id="IPR028995">
    <property type="entry name" value="Glyco_hydro_57/38_cen_sf"/>
</dbReference>
<comment type="similarity">
    <text evidence="1 7">Belongs to the glycosyl hydrolase 38 family.</text>
</comment>
<organism evidence="9 10">
    <name type="scientific">Galendromus occidentalis</name>
    <name type="common">western predatory mite</name>
    <dbReference type="NCBI Taxonomy" id="34638"/>
    <lineage>
        <taxon>Eukaryota</taxon>
        <taxon>Metazoa</taxon>
        <taxon>Ecdysozoa</taxon>
        <taxon>Arthropoda</taxon>
        <taxon>Chelicerata</taxon>
        <taxon>Arachnida</taxon>
        <taxon>Acari</taxon>
        <taxon>Parasitiformes</taxon>
        <taxon>Mesostigmata</taxon>
        <taxon>Gamasina</taxon>
        <taxon>Phytoseioidea</taxon>
        <taxon>Phytoseiidae</taxon>
        <taxon>Typhlodrominae</taxon>
        <taxon>Galendromus</taxon>
    </lineage>
</organism>
<dbReference type="PANTHER" id="PTHR11607">
    <property type="entry name" value="ALPHA-MANNOSIDASE"/>
    <property type="match status" value="1"/>
</dbReference>
<dbReference type="GO" id="GO:0005764">
    <property type="term" value="C:lysosome"/>
    <property type="evidence" value="ECO:0007669"/>
    <property type="project" value="TreeGrafter"/>
</dbReference>
<dbReference type="EC" id="3.2.1.-" evidence="7"/>
<dbReference type="InterPro" id="IPR015341">
    <property type="entry name" value="Glyco_hydro_38_cen"/>
</dbReference>
<dbReference type="Proteomes" id="UP000694867">
    <property type="component" value="Unplaced"/>
</dbReference>
<dbReference type="AlphaFoldDB" id="A0AAJ7SI24"/>
<evidence type="ECO:0000256" key="6">
    <source>
        <dbReference type="ARBA" id="ARBA00023295"/>
    </source>
</evidence>
<keyword evidence="3 7" id="KW-0378">Hydrolase</keyword>
<dbReference type="InterPro" id="IPR013780">
    <property type="entry name" value="Glyco_hydro_b"/>
</dbReference>
<dbReference type="InterPro" id="IPR027291">
    <property type="entry name" value="Glyco_hydro_38_N_sf"/>
</dbReference>
<dbReference type="RefSeq" id="XP_028968293.1">
    <property type="nucleotide sequence ID" value="XM_029112460.1"/>
</dbReference>
<dbReference type="InterPro" id="IPR037094">
    <property type="entry name" value="Glyco_hydro_38_cen_sf"/>
</dbReference>
<feature type="signal peptide" evidence="7">
    <location>
        <begin position="1"/>
        <end position="21"/>
    </location>
</feature>
<dbReference type="GO" id="GO:0004559">
    <property type="term" value="F:alpha-mannosidase activity"/>
    <property type="evidence" value="ECO:0007669"/>
    <property type="project" value="InterPro"/>
</dbReference>
<evidence type="ECO:0000256" key="1">
    <source>
        <dbReference type="ARBA" id="ARBA00009792"/>
    </source>
</evidence>
<evidence type="ECO:0000256" key="4">
    <source>
        <dbReference type="ARBA" id="ARBA00022833"/>
    </source>
</evidence>
<evidence type="ECO:0000256" key="3">
    <source>
        <dbReference type="ARBA" id="ARBA00022801"/>
    </source>
</evidence>
<feature type="chain" id="PRO_5042313852" description="Alpha-mannosidase" evidence="7">
    <location>
        <begin position="22"/>
        <end position="912"/>
    </location>
</feature>
<dbReference type="Gene3D" id="2.70.98.30">
    <property type="entry name" value="Golgi alpha-mannosidase II, domain 4"/>
    <property type="match status" value="1"/>
</dbReference>
<dbReference type="Pfam" id="PF01074">
    <property type="entry name" value="Glyco_hydro_38N"/>
    <property type="match status" value="1"/>
</dbReference>
<dbReference type="CDD" id="cd10810">
    <property type="entry name" value="GH38N_AMII_LAM_like"/>
    <property type="match status" value="1"/>
</dbReference>
<protein>
    <recommendedName>
        <fullName evidence="7">Alpha-mannosidase</fullName>
        <ecNumber evidence="7">3.2.1.-</ecNumber>
    </recommendedName>
</protein>
<dbReference type="GO" id="GO:0006013">
    <property type="term" value="P:mannose metabolic process"/>
    <property type="evidence" value="ECO:0007669"/>
    <property type="project" value="InterPro"/>
</dbReference>
<dbReference type="FunFam" id="1.20.1270.50:FF:000003">
    <property type="entry name" value="Alpha-mannosidase"/>
    <property type="match status" value="1"/>
</dbReference>
<dbReference type="InterPro" id="IPR000602">
    <property type="entry name" value="Glyco_hydro_38_N"/>
</dbReference>
<dbReference type="SMART" id="SM00872">
    <property type="entry name" value="Alpha-mann_mid"/>
    <property type="match status" value="1"/>
</dbReference>
<keyword evidence="5" id="KW-1015">Disulfide bond</keyword>
<dbReference type="Pfam" id="PF09261">
    <property type="entry name" value="Alpha-mann_mid"/>
    <property type="match status" value="1"/>
</dbReference>
<dbReference type="SUPFAM" id="SSF74650">
    <property type="entry name" value="Galactose mutarotase-like"/>
    <property type="match status" value="1"/>
</dbReference>
<reference evidence="10" key="1">
    <citation type="submission" date="2025-08" db="UniProtKB">
        <authorList>
            <consortium name="RefSeq"/>
        </authorList>
    </citation>
    <scope>IDENTIFICATION</scope>
</reference>
<dbReference type="KEGG" id="goe:100908990"/>
<evidence type="ECO:0000256" key="7">
    <source>
        <dbReference type="RuleBase" id="RU361199"/>
    </source>
</evidence>
<dbReference type="PANTHER" id="PTHR11607:SF3">
    <property type="entry name" value="LYSOSOMAL ALPHA-MANNOSIDASE"/>
    <property type="match status" value="1"/>
</dbReference>
<dbReference type="Pfam" id="PF07748">
    <property type="entry name" value="Glyco_hydro_38C"/>
    <property type="match status" value="1"/>
</dbReference>
<dbReference type="InterPro" id="IPR011682">
    <property type="entry name" value="Glyco_hydro_38_C"/>
</dbReference>
<dbReference type="GO" id="GO:0046872">
    <property type="term" value="F:metal ion binding"/>
    <property type="evidence" value="ECO:0007669"/>
    <property type="project" value="UniProtKB-KW"/>
</dbReference>
<sequence length="912" mass="103697">MGVSRPLFCLVLTLVIARAKSRCVSCPPSSETTYNVHLIPHSHMDLGWLKTVEQYYYGTNAKVTPDAVQYIYDSVLKELSADEERRFIFVETGFFSMWWEKRPESRELFRELLERGQIEFISGGIVMNDEACTQYDNIIDQMSFGLNTLQRLFGTCGAVETGWQIDPFGHSKQYASILREMGFKQLFFGRIDYQEKKFRQETANMEFIWKFDDLKNITVSVTPDNYRAPPGFCFDIGCDDPVLVTDVDSEEYNVKERADIFVNWVRNNSKFYRTNNLLVTMGEDFNYMDAHKWFSNMDSLIEYINRNNYTVERDGEYLEMNLIYSTPTCYSRASAHQNYSVNRADFFPYAYPDEHSFWTGYFTSRPSFKYLVRWATGIYRAASQILSEIVQTGYLDSLRHSLAIAQHHDAITGTAKQFVNDNYVKLLSDGVQRAVKTLGAALGKQIEFCPQLNVSRCPLTEDLPPEGLPVVVYNPLAFNISTFLRFPLRDANVEVHDELGSIIKASVTTISDAVFNLAERQSSTRFELCIPVTIGALKFRHLRISPARSRRSPGRSAQKVRDGTSVVKAGDVEVGIGHGGIQWIRAKGKLTKIGQTFGYYQSTCSNGSRASGAYVFRPDGPKIAVVLRGEKQVNSDDFVEIRQTFSDNVYQNTRVYSSKAYVEADWIVGPINVSDNIGKEFVMTIRTDVVSNVTFFTDSNGRDVIERVRDFRENWNSKLSEPVSGNYYPITSRININDGDHHVTFLTDRARGGTSLQSGSIELMLHRRCLCDDRFGVNEALNESGVDGRGLQVRGTFRVFFGDAPSRAEDLQMTPPFVFFTEERFSGVGLLNVGPVEGKIHIVTFSCLDDRDYLLRIENISGESVRLDFPEFITQRYLRIREMDLAGLSAIAAIEDTVEIMSHEIKTFLVTL</sequence>